<dbReference type="SUPFAM" id="SSF52266">
    <property type="entry name" value="SGNH hydrolase"/>
    <property type="match status" value="1"/>
</dbReference>
<accession>A0AAV1C140</accession>
<comment type="similarity">
    <text evidence="1">Belongs to the 'GDSL' lipolytic enzyme family.</text>
</comment>
<evidence type="ECO:0000313" key="3">
    <source>
        <dbReference type="EMBL" id="CAI9088333.1"/>
    </source>
</evidence>
<reference evidence="3" key="1">
    <citation type="submission" date="2023-03" db="EMBL/GenBank/DDBJ databases">
        <authorList>
            <person name="Julca I."/>
        </authorList>
    </citation>
    <scope>NUCLEOTIDE SEQUENCE</scope>
</reference>
<evidence type="ECO:0000313" key="4">
    <source>
        <dbReference type="Proteomes" id="UP001161247"/>
    </source>
</evidence>
<dbReference type="AlphaFoldDB" id="A0AAV1C140"/>
<dbReference type="GO" id="GO:0016788">
    <property type="term" value="F:hydrolase activity, acting on ester bonds"/>
    <property type="evidence" value="ECO:0007669"/>
    <property type="project" value="InterPro"/>
</dbReference>
<dbReference type="Proteomes" id="UP001161247">
    <property type="component" value="Chromosome 1"/>
</dbReference>
<evidence type="ECO:0000256" key="1">
    <source>
        <dbReference type="ARBA" id="ARBA00008668"/>
    </source>
</evidence>
<keyword evidence="4" id="KW-1185">Reference proteome</keyword>
<organism evidence="3 4">
    <name type="scientific">Oldenlandia corymbosa var. corymbosa</name>
    <dbReference type="NCBI Taxonomy" id="529605"/>
    <lineage>
        <taxon>Eukaryota</taxon>
        <taxon>Viridiplantae</taxon>
        <taxon>Streptophyta</taxon>
        <taxon>Embryophyta</taxon>
        <taxon>Tracheophyta</taxon>
        <taxon>Spermatophyta</taxon>
        <taxon>Magnoliopsida</taxon>
        <taxon>eudicotyledons</taxon>
        <taxon>Gunneridae</taxon>
        <taxon>Pentapetalae</taxon>
        <taxon>asterids</taxon>
        <taxon>lamiids</taxon>
        <taxon>Gentianales</taxon>
        <taxon>Rubiaceae</taxon>
        <taxon>Rubioideae</taxon>
        <taxon>Spermacoceae</taxon>
        <taxon>Hedyotis-Oldenlandia complex</taxon>
        <taxon>Oldenlandia</taxon>
    </lineage>
</organism>
<proteinExistence type="inferred from homology"/>
<dbReference type="Gene3D" id="3.40.50.1110">
    <property type="entry name" value="SGNH hydrolase"/>
    <property type="match status" value="1"/>
</dbReference>
<dbReference type="InterPro" id="IPR001087">
    <property type="entry name" value="GDSL"/>
</dbReference>
<evidence type="ECO:0000256" key="2">
    <source>
        <dbReference type="SAM" id="Coils"/>
    </source>
</evidence>
<feature type="coiled-coil region" evidence="2">
    <location>
        <begin position="120"/>
        <end position="151"/>
    </location>
</feature>
<dbReference type="EMBL" id="OX459118">
    <property type="protein sequence ID" value="CAI9088333.1"/>
    <property type="molecule type" value="Genomic_DNA"/>
</dbReference>
<name>A0AAV1C140_OLDCO</name>
<sequence length="234" mass="26858">MTRMDDSVIPLWKELEYYKEFQKKLKSYLGEAEAESVLKEALYMISLGTNDFLENYYMLPVRSAEYNIEDYQNFLVEIAGNFITELHQLGGRKISLAGLAPIGCLPMERSRNVMRGGSCIERYNDLAKEFNQKLQTLVDKLKKELASIQLVFSDPYDIFSEIIQNPSSYGYEDAGKSCCGTGTLEMGYWCDRYNPFTCRDANKFVFWDSFHATEKTNGIIADYAANHSLSVFFN</sequence>
<protein>
    <submittedName>
        <fullName evidence="3">OLC1v1022638C1</fullName>
    </submittedName>
</protein>
<dbReference type="PANTHER" id="PTHR45642">
    <property type="entry name" value="GDSL ESTERASE/LIPASE EXL3"/>
    <property type="match status" value="1"/>
</dbReference>
<keyword evidence="2" id="KW-0175">Coiled coil</keyword>
<gene>
    <name evidence="3" type="ORF">OLC1_LOCUS933</name>
</gene>
<dbReference type="PANTHER" id="PTHR45642:SF46">
    <property type="entry name" value="OS06G0636700 PROTEIN"/>
    <property type="match status" value="1"/>
</dbReference>
<dbReference type="InterPro" id="IPR036514">
    <property type="entry name" value="SGNH_hydro_sf"/>
</dbReference>
<dbReference type="Pfam" id="PF00657">
    <property type="entry name" value="Lipase_GDSL"/>
    <property type="match status" value="1"/>
</dbReference>
<dbReference type="InterPro" id="IPR050592">
    <property type="entry name" value="GDSL_lipolytic_enzyme"/>
</dbReference>